<accession>A0A1G7N8U6</accession>
<evidence type="ECO:0000313" key="12">
    <source>
        <dbReference type="Proteomes" id="UP000198972"/>
    </source>
</evidence>
<dbReference type="PRINTS" id="PR00045">
    <property type="entry name" value="SIGMA54FCT"/>
</dbReference>
<reference evidence="11 12" key="1">
    <citation type="submission" date="2016-10" db="EMBL/GenBank/DDBJ databases">
        <authorList>
            <person name="de Groot N.N."/>
        </authorList>
    </citation>
    <scope>NUCLEOTIDE SEQUENCE [LARGE SCALE GENOMIC DNA]</scope>
    <source>
        <strain evidence="11 12">DSM 28129</strain>
    </source>
</reference>
<dbReference type="GO" id="GO:0003677">
    <property type="term" value="F:DNA binding"/>
    <property type="evidence" value="ECO:0007669"/>
    <property type="project" value="UniProtKB-KW"/>
</dbReference>
<dbReference type="InterPro" id="IPR000394">
    <property type="entry name" value="RNA_pol_sigma_54"/>
</dbReference>
<dbReference type="PANTHER" id="PTHR32248:SF4">
    <property type="entry name" value="RNA POLYMERASE SIGMA-54 FACTOR"/>
    <property type="match status" value="1"/>
</dbReference>
<dbReference type="RefSeq" id="WP_091231285.1">
    <property type="nucleotide sequence ID" value="NZ_FNBG01000015.1"/>
</dbReference>
<dbReference type="GO" id="GO:0000428">
    <property type="term" value="C:DNA-directed RNA polymerase complex"/>
    <property type="evidence" value="ECO:0007669"/>
    <property type="project" value="UniProtKB-KW"/>
</dbReference>
<dbReference type="Gene3D" id="1.10.10.1330">
    <property type="entry name" value="RNA polymerase sigma-54 factor, core-binding domain"/>
    <property type="match status" value="1"/>
</dbReference>
<dbReference type="PROSITE" id="PS50044">
    <property type="entry name" value="SIGMA54_3"/>
    <property type="match status" value="1"/>
</dbReference>
<evidence type="ECO:0000256" key="8">
    <source>
        <dbReference type="ARBA" id="ARBA00023163"/>
    </source>
</evidence>
<evidence type="ECO:0000256" key="7">
    <source>
        <dbReference type="ARBA" id="ARBA00023125"/>
    </source>
</evidence>
<dbReference type="AlphaFoldDB" id="A0A1G7N8U6"/>
<dbReference type="OrthoDB" id="9814402at2"/>
<dbReference type="InterPro" id="IPR007634">
    <property type="entry name" value="RNA_pol_sigma_54_DNA-bd"/>
</dbReference>
<organism evidence="11 12">
    <name type="scientific">Fontibacillus panacisegetis</name>
    <dbReference type="NCBI Taxonomy" id="670482"/>
    <lineage>
        <taxon>Bacteria</taxon>
        <taxon>Bacillati</taxon>
        <taxon>Bacillota</taxon>
        <taxon>Bacilli</taxon>
        <taxon>Bacillales</taxon>
        <taxon>Paenibacillaceae</taxon>
        <taxon>Fontibacillus</taxon>
    </lineage>
</organism>
<keyword evidence="2" id="KW-0240">DNA-directed RNA polymerase</keyword>
<keyword evidence="3" id="KW-0808">Transferase</keyword>
<dbReference type="PROSITE" id="PS00718">
    <property type="entry name" value="SIGMA54_2"/>
    <property type="match status" value="1"/>
</dbReference>
<evidence type="ECO:0000259" key="10">
    <source>
        <dbReference type="Pfam" id="PF04963"/>
    </source>
</evidence>
<evidence type="ECO:0000256" key="2">
    <source>
        <dbReference type="ARBA" id="ARBA00022478"/>
    </source>
</evidence>
<keyword evidence="8" id="KW-0804">Transcription</keyword>
<dbReference type="Pfam" id="PF04552">
    <property type="entry name" value="Sigma54_DBD"/>
    <property type="match status" value="1"/>
</dbReference>
<dbReference type="PANTHER" id="PTHR32248">
    <property type="entry name" value="RNA POLYMERASE SIGMA-54 FACTOR"/>
    <property type="match status" value="1"/>
</dbReference>
<dbReference type="PROSITE" id="PS00717">
    <property type="entry name" value="SIGMA54_1"/>
    <property type="match status" value="1"/>
</dbReference>
<dbReference type="Gene3D" id="1.10.10.60">
    <property type="entry name" value="Homeodomain-like"/>
    <property type="match status" value="1"/>
</dbReference>
<comment type="similarity">
    <text evidence="1">Belongs to the sigma-54 factor family.</text>
</comment>
<dbReference type="NCBIfam" id="TIGR02395">
    <property type="entry name" value="rpoN_sigma"/>
    <property type="match status" value="1"/>
</dbReference>
<dbReference type="Pfam" id="PF04963">
    <property type="entry name" value="Sigma54_CBD"/>
    <property type="match status" value="1"/>
</dbReference>
<keyword evidence="4" id="KW-0548">Nucleotidyltransferase</keyword>
<evidence type="ECO:0000256" key="1">
    <source>
        <dbReference type="ARBA" id="ARBA00008798"/>
    </source>
</evidence>
<dbReference type="STRING" id="670482.SAMN04488542_11543"/>
<proteinExistence type="inferred from homology"/>
<gene>
    <name evidence="11" type="ORF">SAMN04488542_11543</name>
</gene>
<dbReference type="PIRSF" id="PIRSF000774">
    <property type="entry name" value="RpoN"/>
    <property type="match status" value="1"/>
</dbReference>
<dbReference type="InterPro" id="IPR007046">
    <property type="entry name" value="RNA_pol_sigma_54_core-bd"/>
</dbReference>
<evidence type="ECO:0000256" key="3">
    <source>
        <dbReference type="ARBA" id="ARBA00022679"/>
    </source>
</evidence>
<keyword evidence="6" id="KW-0731">Sigma factor</keyword>
<evidence type="ECO:0000256" key="4">
    <source>
        <dbReference type="ARBA" id="ARBA00022695"/>
    </source>
</evidence>
<dbReference type="GO" id="GO:0016779">
    <property type="term" value="F:nucleotidyltransferase activity"/>
    <property type="evidence" value="ECO:0007669"/>
    <property type="project" value="UniProtKB-KW"/>
</dbReference>
<dbReference type="Proteomes" id="UP000198972">
    <property type="component" value="Unassembled WGS sequence"/>
</dbReference>
<dbReference type="GO" id="GO:0016987">
    <property type="term" value="F:sigma factor activity"/>
    <property type="evidence" value="ECO:0007669"/>
    <property type="project" value="UniProtKB-KW"/>
</dbReference>
<protein>
    <submittedName>
        <fullName evidence="11">RNA polymerase, sigma 54 subunit, RpoN/SigL</fullName>
    </submittedName>
</protein>
<keyword evidence="7" id="KW-0238">DNA-binding</keyword>
<evidence type="ECO:0000256" key="6">
    <source>
        <dbReference type="ARBA" id="ARBA00023082"/>
    </source>
</evidence>
<feature type="domain" description="RNA polymerase sigma factor 54 DNA-binding" evidence="9">
    <location>
        <begin position="272"/>
        <end position="430"/>
    </location>
</feature>
<evidence type="ECO:0000256" key="5">
    <source>
        <dbReference type="ARBA" id="ARBA00023015"/>
    </source>
</evidence>
<keyword evidence="12" id="KW-1185">Reference proteome</keyword>
<sequence>MKTSMEMKQAASLAPQMRLSVQILRMGTQELEEYILGLVADNPLIEVTTFADRLNRRDKVNPGMSFPDEGRLTAPEEESLHDYLIGQLNLLSLPNGEYKIARYLIGSLDGNGYLEVSPQEAAEALGVDLVIVLSALRIVQSLEPAGIGAADLRECLLLQLEHTGQMTPLLKEIIQRYLDLISKKRFDSISKHLGVSECVILEAYQTIRSLNPRPGSRFGSGQKNVYIVPDVLVTAANDGFDIKLNDVVCPEVAISSSYLHLLEGNIDENIQRYMNRQQDQARWIMSCIAARRRTLFRTTAAIVEWQSAFFEKGPKYLVPMVLKDIADRLGLHESTVSRATRHKYVHCDWGTYELKRFFAPALNPNTCPGMSGNDAKRMIRDIVDRENKSKTRSDREIAELLQRQGVFISRRTVAKYRESMNIASAADRRQRAI</sequence>
<dbReference type="Pfam" id="PF00309">
    <property type="entry name" value="Sigma54_AID"/>
    <property type="match status" value="1"/>
</dbReference>
<dbReference type="GO" id="GO:0001216">
    <property type="term" value="F:DNA-binding transcription activator activity"/>
    <property type="evidence" value="ECO:0007669"/>
    <property type="project" value="InterPro"/>
</dbReference>
<keyword evidence="5" id="KW-0805">Transcription regulation</keyword>
<dbReference type="EMBL" id="FNBG01000015">
    <property type="protein sequence ID" value="SDF69769.1"/>
    <property type="molecule type" value="Genomic_DNA"/>
</dbReference>
<evidence type="ECO:0000259" key="9">
    <source>
        <dbReference type="Pfam" id="PF04552"/>
    </source>
</evidence>
<dbReference type="InterPro" id="IPR038709">
    <property type="entry name" value="RpoN_core-bd_sf"/>
</dbReference>
<evidence type="ECO:0000313" key="11">
    <source>
        <dbReference type="EMBL" id="SDF69769.1"/>
    </source>
</evidence>
<feature type="domain" description="RNA polymerase sigma factor 54 core-binding" evidence="10">
    <location>
        <begin position="75"/>
        <end position="258"/>
    </location>
</feature>
<dbReference type="GO" id="GO:0006352">
    <property type="term" value="P:DNA-templated transcription initiation"/>
    <property type="evidence" value="ECO:0007669"/>
    <property type="project" value="InterPro"/>
</dbReference>
<name>A0A1G7N8U6_9BACL</name>